<dbReference type="Proteomes" id="UP001430701">
    <property type="component" value="Unassembled WGS sequence"/>
</dbReference>
<gene>
    <name evidence="1" type="ORF">LPH55_03830</name>
</gene>
<evidence type="ECO:0000313" key="1">
    <source>
        <dbReference type="EMBL" id="MCD8472623.1"/>
    </source>
</evidence>
<protein>
    <submittedName>
        <fullName evidence="1">Uncharacterized protein</fullName>
    </submittedName>
</protein>
<proteinExistence type="predicted"/>
<dbReference type="RefSeq" id="WP_160199317.1">
    <property type="nucleotide sequence ID" value="NZ_CP053627.1"/>
</dbReference>
<comment type="caution">
    <text evidence="1">The sequence shown here is derived from an EMBL/GenBank/DDBJ whole genome shotgun (WGS) entry which is preliminary data.</text>
</comment>
<evidence type="ECO:0000313" key="2">
    <source>
        <dbReference type="Proteomes" id="UP001430701"/>
    </source>
</evidence>
<keyword evidence="2" id="KW-1185">Reference proteome</keyword>
<name>A0ABS8TUP9_9GAMM</name>
<organism evidence="1 2">
    <name type="scientific">Xylella taiwanensis</name>
    <dbReference type="NCBI Taxonomy" id="1444770"/>
    <lineage>
        <taxon>Bacteria</taxon>
        <taxon>Pseudomonadati</taxon>
        <taxon>Pseudomonadota</taxon>
        <taxon>Gammaproteobacteria</taxon>
        <taxon>Lysobacterales</taxon>
        <taxon>Lysobacteraceae</taxon>
        <taxon>Xylella</taxon>
    </lineage>
</organism>
<dbReference type="GeneID" id="68901812"/>
<reference evidence="1" key="1">
    <citation type="submission" date="2021-11" db="EMBL/GenBank/DDBJ databases">
        <title>Genome sequence of Xylella taiwanensis PLS432.</title>
        <authorList>
            <person name="Weng L.-W."/>
            <person name="Su C.-C."/>
            <person name="Tsai C.-W."/>
            <person name="Kuo C.-H."/>
        </authorList>
    </citation>
    <scope>NUCLEOTIDE SEQUENCE</scope>
    <source>
        <strain evidence="1">PLS432</strain>
    </source>
</reference>
<dbReference type="EMBL" id="JAJPPU010000002">
    <property type="protein sequence ID" value="MCD8472623.1"/>
    <property type="molecule type" value="Genomic_DNA"/>
</dbReference>
<accession>A0ABS8TUP9</accession>
<sequence length="105" mass="11346">MADIQWRLVTAAPPCGTSATAPVVPVCGYGERVNVVSGTALAAMVLAYPHLRTAPIQVLHNVAAVPADDVVGLQRVAAFAHLFFRAPVSKGRRFEQRFYLRTTRS</sequence>